<feature type="binding site" evidence="18">
    <location>
        <position position="9"/>
    </location>
    <ligand>
        <name>substrate</name>
    </ligand>
</feature>
<dbReference type="KEGG" id="nre:BES08_13630"/>
<evidence type="ECO:0000256" key="13">
    <source>
        <dbReference type="ARBA" id="ARBA00023211"/>
    </source>
</evidence>
<keyword evidence="5 20" id="KW-0548">Nucleotidyltransferase</keyword>
<dbReference type="GO" id="GO:0003677">
    <property type="term" value="F:DNA binding"/>
    <property type="evidence" value="ECO:0007669"/>
    <property type="project" value="InterPro"/>
</dbReference>
<organism evidence="23 24">
    <name type="scientific">Novosphingobium resinovorum</name>
    <dbReference type="NCBI Taxonomy" id="158500"/>
    <lineage>
        <taxon>Bacteria</taxon>
        <taxon>Pseudomonadati</taxon>
        <taxon>Pseudomonadota</taxon>
        <taxon>Alphaproteobacteria</taxon>
        <taxon>Sphingomonadales</taxon>
        <taxon>Sphingomonadaceae</taxon>
        <taxon>Novosphingobium</taxon>
    </lineage>
</organism>
<sequence length="227" mass="25263">MREIIFDTETTGFDPKNGDRMVEIGCIEMVNRVVTGRTYHAYFNPERGMPAEAEAVHGLSDAFLADKPLFSACAQEFLDFIEDSAMVAHNANFDFNFINAELKLCGLPEVSRERMVDTVALAKVRHPGAKLSLDALCSRYGIDRSHRTKHGALLDSELLAQVYVELRGGRQIGLELSAETTEIVTEIKVLNTKNRIFRQPRPHAATEAELSAHAEFLKSVDTPLWGA</sequence>
<dbReference type="RefSeq" id="WP_008829265.1">
    <property type="nucleotide sequence ID" value="NZ_CP017075.1"/>
</dbReference>
<dbReference type="AlphaFoldDB" id="A0A031JZ68"/>
<keyword evidence="6 20" id="KW-0235">DNA replication</keyword>
<dbReference type="InterPro" id="IPR036397">
    <property type="entry name" value="RNaseH_sf"/>
</dbReference>
<dbReference type="InterPro" id="IPR006309">
    <property type="entry name" value="DnaQ_proteo"/>
</dbReference>
<evidence type="ECO:0000256" key="11">
    <source>
        <dbReference type="ARBA" id="ARBA00022842"/>
    </source>
</evidence>
<dbReference type="SUPFAM" id="SSF53098">
    <property type="entry name" value="Ribonuclease H-like"/>
    <property type="match status" value="1"/>
</dbReference>
<evidence type="ECO:0000256" key="7">
    <source>
        <dbReference type="ARBA" id="ARBA00022722"/>
    </source>
</evidence>
<feature type="active site" description="Proton acceptor" evidence="17">
    <location>
        <position position="150"/>
    </location>
</feature>
<evidence type="ECO:0000256" key="2">
    <source>
        <dbReference type="ARBA" id="ARBA00012417"/>
    </source>
</evidence>
<dbReference type="InterPro" id="IPR006054">
    <property type="entry name" value="DnaQ"/>
</dbReference>
<feature type="binding site" evidence="18">
    <location>
        <position position="57"/>
    </location>
    <ligand>
        <name>substrate</name>
    </ligand>
</feature>
<dbReference type="EMBL" id="JFYZ01000010">
    <property type="protein sequence ID" value="EZP82078.1"/>
    <property type="molecule type" value="Genomic_DNA"/>
</dbReference>
<feature type="domain" description="Exonuclease" evidence="21">
    <location>
        <begin position="2"/>
        <end position="172"/>
    </location>
</feature>
<keyword evidence="11 19" id="KW-0460">Magnesium</keyword>
<protein>
    <recommendedName>
        <fullName evidence="3 20">DNA polymerase III subunit epsilon</fullName>
        <ecNumber evidence="2 20">2.7.7.7</ecNumber>
    </recommendedName>
</protein>
<evidence type="ECO:0000313" key="22">
    <source>
        <dbReference type="EMBL" id="AOR77679.1"/>
    </source>
</evidence>
<dbReference type="Pfam" id="PF00929">
    <property type="entry name" value="RNase_T"/>
    <property type="match status" value="1"/>
</dbReference>
<dbReference type="GO" id="GO:0003887">
    <property type="term" value="F:DNA-directed DNA polymerase activity"/>
    <property type="evidence" value="ECO:0007669"/>
    <property type="project" value="UniProtKB-KW"/>
</dbReference>
<comment type="cofactor">
    <cofactor evidence="1 20">
        <name>Mn(2+)</name>
        <dbReference type="ChEBI" id="CHEBI:29035"/>
    </cofactor>
</comment>
<dbReference type="Gene3D" id="3.30.420.10">
    <property type="entry name" value="Ribonuclease H-like superfamily/Ribonuclease H"/>
    <property type="match status" value="1"/>
</dbReference>
<keyword evidence="4 20" id="KW-0808">Transferase</keyword>
<keyword evidence="12 20" id="KW-0239">DNA-directed DNA polymerase</keyword>
<keyword evidence="13 19" id="KW-0464">Manganese</keyword>
<keyword evidence="8 19" id="KW-0479">Metal-binding</keyword>
<dbReference type="InterPro" id="IPR013520">
    <property type="entry name" value="Ribonucl_H"/>
</dbReference>
<gene>
    <name evidence="20" type="primary">dnaQ</name>
    <name evidence="22" type="ORF">BES08_13630</name>
    <name evidence="23" type="ORF">BV97_02101</name>
</gene>
<feature type="binding site" evidence="19">
    <location>
        <position position="7"/>
    </location>
    <ligand>
        <name>a divalent metal cation</name>
        <dbReference type="ChEBI" id="CHEBI:60240"/>
        <label>1</label>
        <note>catalytic</note>
    </ligand>
</feature>
<evidence type="ECO:0000256" key="19">
    <source>
        <dbReference type="PIRSR" id="PIRSR606309-3"/>
    </source>
</evidence>
<reference evidence="23 24" key="1">
    <citation type="submission" date="2014-03" db="EMBL/GenBank/DDBJ databases">
        <title>Whole genome sequence of Novosphingobium resinovorum KF1.</title>
        <authorList>
            <person name="Gan H.M."/>
            <person name="Gan H.Y."/>
            <person name="Chew T.H."/>
            <person name="Savka M.A."/>
        </authorList>
    </citation>
    <scope>NUCLEOTIDE SEQUENCE [LARGE SCALE GENOMIC DNA]</scope>
    <source>
        <strain evidence="23 24">KF1</strain>
    </source>
</reference>
<evidence type="ECO:0000256" key="4">
    <source>
        <dbReference type="ARBA" id="ARBA00022679"/>
    </source>
</evidence>
<dbReference type="EC" id="2.7.7.7" evidence="2 20"/>
<dbReference type="SMART" id="SM00479">
    <property type="entry name" value="EXOIII"/>
    <property type="match status" value="1"/>
</dbReference>
<evidence type="ECO:0000256" key="5">
    <source>
        <dbReference type="ARBA" id="ARBA00022695"/>
    </source>
</evidence>
<dbReference type="PANTHER" id="PTHR30231">
    <property type="entry name" value="DNA POLYMERASE III SUBUNIT EPSILON"/>
    <property type="match status" value="1"/>
</dbReference>
<evidence type="ECO:0000256" key="9">
    <source>
        <dbReference type="ARBA" id="ARBA00022801"/>
    </source>
</evidence>
<dbReference type="GO" id="GO:0005829">
    <property type="term" value="C:cytosol"/>
    <property type="evidence" value="ECO:0007669"/>
    <property type="project" value="TreeGrafter"/>
</dbReference>
<dbReference type="GO" id="GO:0046872">
    <property type="term" value="F:metal ion binding"/>
    <property type="evidence" value="ECO:0007669"/>
    <property type="project" value="UniProtKB-KW"/>
</dbReference>
<evidence type="ECO:0000256" key="3">
    <source>
        <dbReference type="ARBA" id="ARBA00020352"/>
    </source>
</evidence>
<accession>A0A031JZ68</accession>
<comment type="catalytic activity">
    <reaction evidence="16 20">
        <text>DNA(n) + a 2'-deoxyribonucleoside 5'-triphosphate = DNA(n+1) + diphosphate</text>
        <dbReference type="Rhea" id="RHEA:22508"/>
        <dbReference type="Rhea" id="RHEA-COMP:17339"/>
        <dbReference type="Rhea" id="RHEA-COMP:17340"/>
        <dbReference type="ChEBI" id="CHEBI:33019"/>
        <dbReference type="ChEBI" id="CHEBI:61560"/>
        <dbReference type="ChEBI" id="CHEBI:173112"/>
        <dbReference type="EC" id="2.7.7.7"/>
    </reaction>
</comment>
<name>A0A031JZ68_9SPHN</name>
<evidence type="ECO:0000256" key="10">
    <source>
        <dbReference type="ARBA" id="ARBA00022839"/>
    </source>
</evidence>
<dbReference type="Proteomes" id="UP000024329">
    <property type="component" value="Unassembled WGS sequence"/>
</dbReference>
<feature type="binding site" evidence="19">
    <location>
        <position position="9"/>
    </location>
    <ligand>
        <name>a divalent metal cation</name>
        <dbReference type="ChEBI" id="CHEBI:60240"/>
        <label>1</label>
        <note>catalytic</note>
    </ligand>
</feature>
<dbReference type="STRING" id="158500.BES08_13630"/>
<dbReference type="CDD" id="cd06131">
    <property type="entry name" value="DNA_pol_III_epsilon_Ecoli_like"/>
    <property type="match status" value="1"/>
</dbReference>
<keyword evidence="10 20" id="KW-0269">Exonuclease</keyword>
<keyword evidence="9 20" id="KW-0378">Hydrolase</keyword>
<evidence type="ECO:0000256" key="1">
    <source>
        <dbReference type="ARBA" id="ARBA00001936"/>
    </source>
</evidence>
<evidence type="ECO:0000256" key="18">
    <source>
        <dbReference type="PIRSR" id="PIRSR606309-2"/>
    </source>
</evidence>
<evidence type="ECO:0000256" key="20">
    <source>
        <dbReference type="RuleBase" id="RU364087"/>
    </source>
</evidence>
<evidence type="ECO:0000256" key="8">
    <source>
        <dbReference type="ARBA" id="ARBA00022723"/>
    </source>
</evidence>
<feature type="binding site" evidence="18">
    <location>
        <position position="52"/>
    </location>
    <ligand>
        <name>substrate</name>
    </ligand>
</feature>
<dbReference type="PANTHER" id="PTHR30231:SF41">
    <property type="entry name" value="DNA POLYMERASE III SUBUNIT EPSILON"/>
    <property type="match status" value="1"/>
</dbReference>
<feature type="binding site" evidence="18">
    <location>
        <position position="155"/>
    </location>
    <ligand>
        <name>substrate</name>
    </ligand>
</feature>
<evidence type="ECO:0000256" key="16">
    <source>
        <dbReference type="ARBA" id="ARBA00049244"/>
    </source>
</evidence>
<dbReference type="NCBIfam" id="TIGR00573">
    <property type="entry name" value="dnaq"/>
    <property type="match status" value="1"/>
</dbReference>
<dbReference type="GO" id="GO:0008408">
    <property type="term" value="F:3'-5' exonuclease activity"/>
    <property type="evidence" value="ECO:0007669"/>
    <property type="project" value="TreeGrafter"/>
</dbReference>
<dbReference type="GO" id="GO:0045004">
    <property type="term" value="P:DNA replication proofreading"/>
    <property type="evidence" value="ECO:0007669"/>
    <property type="project" value="TreeGrafter"/>
</dbReference>
<evidence type="ECO:0000256" key="17">
    <source>
        <dbReference type="PIRSR" id="PIRSR606309-1"/>
    </source>
</evidence>
<keyword evidence="7 20" id="KW-0540">Nuclease</keyword>
<dbReference type="eggNOG" id="COG0847">
    <property type="taxonomic scope" value="Bacteria"/>
</dbReference>
<dbReference type="NCBIfam" id="NF004316">
    <property type="entry name" value="PRK05711.1"/>
    <property type="match status" value="1"/>
</dbReference>
<feature type="binding site" evidence="18">
    <location>
        <position position="7"/>
    </location>
    <ligand>
        <name>substrate</name>
    </ligand>
</feature>
<evidence type="ECO:0000256" key="6">
    <source>
        <dbReference type="ARBA" id="ARBA00022705"/>
    </source>
</evidence>
<dbReference type="OrthoDB" id="9804290at2"/>
<evidence type="ECO:0000259" key="21">
    <source>
        <dbReference type="SMART" id="SM00479"/>
    </source>
</evidence>
<dbReference type="Proteomes" id="UP000094626">
    <property type="component" value="Chromosome"/>
</dbReference>
<proteinExistence type="predicted"/>
<comment type="subunit">
    <text evidence="15 20">DNA polymerase III contains a core (composed of alpha, epsilon and theta chains) that associates with a tau subunit. This core dimerizes to form the POLIII' complex. PolIII' associates with the gamma complex (composed of gamma, delta, delta', psi and chi chains) and with the beta chain to form the complete DNA polymerase III complex.</text>
</comment>
<dbReference type="FunFam" id="3.30.420.10:FF:000012">
    <property type="entry name" value="DNA polymerase III subunit epsilon"/>
    <property type="match status" value="1"/>
</dbReference>
<evidence type="ECO:0000256" key="15">
    <source>
        <dbReference type="ARBA" id="ARBA00026073"/>
    </source>
</evidence>
<dbReference type="EMBL" id="CP017075">
    <property type="protein sequence ID" value="AOR77679.1"/>
    <property type="molecule type" value="Genomic_DNA"/>
</dbReference>
<evidence type="ECO:0000256" key="12">
    <source>
        <dbReference type="ARBA" id="ARBA00022932"/>
    </source>
</evidence>
<dbReference type="PATRIC" id="fig|158500.4.peg.2140"/>
<evidence type="ECO:0000313" key="24">
    <source>
        <dbReference type="Proteomes" id="UP000024329"/>
    </source>
</evidence>
<evidence type="ECO:0000313" key="23">
    <source>
        <dbReference type="EMBL" id="EZP82078.1"/>
    </source>
</evidence>
<feature type="binding site" evidence="19">
    <location>
        <position position="155"/>
    </location>
    <ligand>
        <name>a divalent metal cation</name>
        <dbReference type="ChEBI" id="CHEBI:60240"/>
        <label>1</label>
        <note>catalytic</note>
    </ligand>
</feature>
<reference evidence="22" key="2">
    <citation type="submission" date="2016-08" db="EMBL/GenBank/DDBJ databases">
        <authorList>
            <person name="Seilhamer J.J."/>
        </authorList>
    </citation>
    <scope>NUCLEOTIDE SEQUENCE [LARGE SCALE GENOMIC DNA]</scope>
    <source>
        <strain evidence="22">SA1</strain>
    </source>
</reference>
<keyword evidence="25" id="KW-1185">Reference proteome</keyword>
<comment type="cofactor">
    <cofactor evidence="19">
        <name>Mg(2+)</name>
        <dbReference type="ChEBI" id="CHEBI:18420"/>
    </cofactor>
    <cofactor evidence="19">
        <name>Mn(2+)</name>
        <dbReference type="ChEBI" id="CHEBI:29035"/>
    </cofactor>
    <text evidence="19">Binds 2 divalent metal cations. Magnesium or manganese.</text>
</comment>
<evidence type="ECO:0000256" key="14">
    <source>
        <dbReference type="ARBA" id="ARBA00025483"/>
    </source>
</evidence>
<dbReference type="NCBIfam" id="TIGR01406">
    <property type="entry name" value="dnaQ_proteo"/>
    <property type="match status" value="1"/>
</dbReference>
<reference evidence="25" key="3">
    <citation type="journal article" date="2017" name="J. Biotechnol.">
        <title>Complete genome sequence of Novosphingobium resinovorum SA1, a versatile xenobiotic-degrading bacterium capable of utilizing sulfanilic acid.</title>
        <authorList>
            <person name="Hegedus B."/>
            <person name="Kos P.B."/>
            <person name="Balint B."/>
            <person name="Maroti G."/>
            <person name="Gan H.M."/>
            <person name="Perei K."/>
            <person name="Rakhely G."/>
        </authorList>
    </citation>
    <scope>NUCLEOTIDE SEQUENCE [LARGE SCALE GENOMIC DNA]</scope>
    <source>
        <strain evidence="25">SA1</strain>
    </source>
</reference>
<comment type="function">
    <text evidence="14 20">DNA polymerase III is a complex, multichain enzyme responsible for most of the replicative synthesis in bacteria. The epsilon subunit contain the editing function and is a proofreading 3'-5' exonuclease.</text>
</comment>
<dbReference type="InterPro" id="IPR012337">
    <property type="entry name" value="RNaseH-like_sf"/>
</dbReference>
<evidence type="ECO:0000313" key="25">
    <source>
        <dbReference type="Proteomes" id="UP000094626"/>
    </source>
</evidence>